<proteinExistence type="predicted"/>
<sequence length="460" mass="50571">MAQVPCIIPNPDISGVGVRTAIYIQAVLTLVQPIVAAWDGHIDPEELASLHAVYVSILLPGCALLSSAIIQANTFGLSVYHGLIVLNLSWINNTSALTFFTFVVLGEWDRKSKSDTDSKTQLENLNILQKKIGDKVAKMIEDGAQGEEHVAENRREQDEEVTLKERWATLSRNGSRMLRLQITALIMAEGHLNSGRDLTDEKELSQAITEIELLLKLQQDTSGFCDYLIQQRNNLNNTTIGPSLRRLFNLCKSPKIWTMAALASVHLIIVGAFGLWLWLTIHTFGNQTDCIPLTTVIVFGHSVPVLSNTLRIVSITLYILSSIPLLNIVICICAVAAVVLFILYIFSLRSRLAAGTTLSDRILSTAVAPSPSPSQPAQPGDRTKFLSAVLPILLCQLYFIICTELTINTNQPLLISNDGRESDWTFGQTLAVALTLLPLLEISKFLRKKFLGTGTAKAKD</sequence>
<dbReference type="EMBL" id="JBANRG010000018">
    <property type="protein sequence ID" value="KAK7458086.1"/>
    <property type="molecule type" value="Genomic_DNA"/>
</dbReference>
<feature type="transmembrane region" description="Helical" evidence="1">
    <location>
        <begin position="315"/>
        <end position="346"/>
    </location>
</feature>
<feature type="transmembrane region" description="Helical" evidence="1">
    <location>
        <begin position="20"/>
        <end position="38"/>
    </location>
</feature>
<gene>
    <name evidence="2" type="ORF">VKT23_009992</name>
</gene>
<feature type="transmembrane region" description="Helical" evidence="1">
    <location>
        <begin position="426"/>
        <end position="442"/>
    </location>
</feature>
<keyword evidence="1" id="KW-0812">Transmembrane</keyword>
<keyword evidence="3" id="KW-1185">Reference proteome</keyword>
<comment type="caution">
    <text evidence="2">The sequence shown here is derived from an EMBL/GenBank/DDBJ whole genome shotgun (WGS) entry which is preliminary data.</text>
</comment>
<keyword evidence="1" id="KW-1133">Transmembrane helix</keyword>
<feature type="transmembrane region" description="Helical" evidence="1">
    <location>
        <begin position="50"/>
        <end position="70"/>
    </location>
</feature>
<feature type="transmembrane region" description="Helical" evidence="1">
    <location>
        <begin position="256"/>
        <end position="279"/>
    </location>
</feature>
<accession>A0ABR1JFD9</accession>
<evidence type="ECO:0000256" key="1">
    <source>
        <dbReference type="SAM" id="Phobius"/>
    </source>
</evidence>
<keyword evidence="1" id="KW-0472">Membrane</keyword>
<reference evidence="2 3" key="1">
    <citation type="submission" date="2024-01" db="EMBL/GenBank/DDBJ databases">
        <title>A draft genome for the cacao thread blight pathogen Marasmiellus scandens.</title>
        <authorList>
            <person name="Baruah I.K."/>
            <person name="Leung J."/>
            <person name="Bukari Y."/>
            <person name="Amoako-Attah I."/>
            <person name="Meinhardt L.W."/>
            <person name="Bailey B.A."/>
            <person name="Cohen S.P."/>
        </authorList>
    </citation>
    <scope>NUCLEOTIDE SEQUENCE [LARGE SCALE GENOMIC DNA]</scope>
    <source>
        <strain evidence="2 3">GH-19</strain>
    </source>
</reference>
<name>A0ABR1JFD9_9AGAR</name>
<protein>
    <submittedName>
        <fullName evidence="2">Uncharacterized protein</fullName>
    </submittedName>
</protein>
<organism evidence="2 3">
    <name type="scientific">Marasmiellus scandens</name>
    <dbReference type="NCBI Taxonomy" id="2682957"/>
    <lineage>
        <taxon>Eukaryota</taxon>
        <taxon>Fungi</taxon>
        <taxon>Dikarya</taxon>
        <taxon>Basidiomycota</taxon>
        <taxon>Agaricomycotina</taxon>
        <taxon>Agaricomycetes</taxon>
        <taxon>Agaricomycetidae</taxon>
        <taxon>Agaricales</taxon>
        <taxon>Marasmiineae</taxon>
        <taxon>Omphalotaceae</taxon>
        <taxon>Marasmiellus</taxon>
    </lineage>
</organism>
<evidence type="ECO:0000313" key="2">
    <source>
        <dbReference type="EMBL" id="KAK7458086.1"/>
    </source>
</evidence>
<evidence type="ECO:0000313" key="3">
    <source>
        <dbReference type="Proteomes" id="UP001498398"/>
    </source>
</evidence>
<dbReference type="Proteomes" id="UP001498398">
    <property type="component" value="Unassembled WGS sequence"/>
</dbReference>
<feature type="transmembrane region" description="Helical" evidence="1">
    <location>
        <begin position="385"/>
        <end position="406"/>
    </location>
</feature>
<feature type="transmembrane region" description="Helical" evidence="1">
    <location>
        <begin position="82"/>
        <end position="105"/>
    </location>
</feature>